<dbReference type="InterPro" id="IPR007349">
    <property type="entry name" value="DUF418"/>
</dbReference>
<feature type="transmembrane region" description="Helical" evidence="1">
    <location>
        <begin position="122"/>
        <end position="137"/>
    </location>
</feature>
<dbReference type="RefSeq" id="WP_170114854.1">
    <property type="nucleotide sequence ID" value="NZ_BJUE01000067.1"/>
</dbReference>
<keyword evidence="1" id="KW-0472">Membrane</keyword>
<dbReference type="AlphaFoldDB" id="A0A8B4Q7S9"/>
<feature type="transmembrane region" description="Helical" evidence="1">
    <location>
        <begin position="318"/>
        <end position="340"/>
    </location>
</feature>
<dbReference type="PANTHER" id="PTHR30590:SF2">
    <property type="entry name" value="INNER MEMBRANE PROTEIN"/>
    <property type="match status" value="1"/>
</dbReference>
<dbReference type="Proteomes" id="UP000254330">
    <property type="component" value="Unassembled WGS sequence"/>
</dbReference>
<evidence type="ECO:0000313" key="3">
    <source>
        <dbReference type="EMBL" id="STX08836.1"/>
    </source>
</evidence>
<dbReference type="EMBL" id="UGNP01000001">
    <property type="protein sequence ID" value="STX08836.1"/>
    <property type="molecule type" value="Genomic_DNA"/>
</dbReference>
<accession>A0A8B4Q7S9</accession>
<sequence length="386" mass="43681">MQIAPTNKKERIATLDILRGFSLFGILLVNILSFNYPMNYVELRTYFTAPSDLQGEKWIMILVQGSFYPLFAWLFGYGLQMQATKAHSLGESFLPLGSKRMSILLLFGLFHAFFIWYGDILTTYAIFGFILILMLKLKPKVQFIIGMCIYSVFALFMLLTMWVTEKMSDQYELSSYTDITNVKSSIEAYGSGSWLDAMGQRLIDVSSQFSFTMWVAMFFTVFPFMLVGAAMSQWKVIEKSKKKAIVWTIVAVIAIPLGIYFKAQLYGNNFEFFGQGLNIAVGAPLLMIGYTSAIIALCSIPGVAKILSPLSYAGRMSLTLYIMQSIIQSILFYGFAIGLYGKLGVINLIYISIAIYVFQLGFARIYLSYFKQGPLETLWKKVTYSK</sequence>
<feature type="transmembrane region" description="Helical" evidence="1">
    <location>
        <begin position="281"/>
        <end position="306"/>
    </location>
</feature>
<feature type="domain" description="DUF418" evidence="2">
    <location>
        <begin position="235"/>
        <end position="385"/>
    </location>
</feature>
<evidence type="ECO:0000256" key="1">
    <source>
        <dbReference type="SAM" id="Phobius"/>
    </source>
</evidence>
<name>A0A8B4Q7S9_9BACL</name>
<gene>
    <name evidence="3" type="ORF">NCTC10597_00502</name>
</gene>
<dbReference type="PANTHER" id="PTHR30590">
    <property type="entry name" value="INNER MEMBRANE PROTEIN"/>
    <property type="match status" value="1"/>
</dbReference>
<feature type="transmembrane region" description="Helical" evidence="1">
    <location>
        <begin position="346"/>
        <end position="367"/>
    </location>
</feature>
<protein>
    <submittedName>
        <fullName evidence="3">Predicted membrane protein</fullName>
    </submittedName>
</protein>
<evidence type="ECO:0000313" key="4">
    <source>
        <dbReference type="Proteomes" id="UP000254330"/>
    </source>
</evidence>
<feature type="transmembrane region" description="Helical" evidence="1">
    <location>
        <begin position="21"/>
        <end position="38"/>
    </location>
</feature>
<reference evidence="3 4" key="1">
    <citation type="submission" date="2018-06" db="EMBL/GenBank/DDBJ databases">
        <authorList>
            <consortium name="Pathogen Informatics"/>
            <person name="Doyle S."/>
        </authorList>
    </citation>
    <scope>NUCLEOTIDE SEQUENCE [LARGE SCALE GENOMIC DNA]</scope>
    <source>
        <strain evidence="3 4">NCTC10597</strain>
    </source>
</reference>
<keyword evidence="1" id="KW-1133">Transmembrane helix</keyword>
<proteinExistence type="predicted"/>
<feature type="transmembrane region" description="Helical" evidence="1">
    <location>
        <begin position="211"/>
        <end position="232"/>
    </location>
</feature>
<dbReference type="Pfam" id="PF04235">
    <property type="entry name" value="DUF418"/>
    <property type="match status" value="1"/>
</dbReference>
<feature type="transmembrane region" description="Helical" evidence="1">
    <location>
        <begin position="144"/>
        <end position="163"/>
    </location>
</feature>
<comment type="caution">
    <text evidence="3">The sequence shown here is derived from an EMBL/GenBank/DDBJ whole genome shotgun (WGS) entry which is preliminary data.</text>
</comment>
<feature type="transmembrane region" description="Helical" evidence="1">
    <location>
        <begin position="244"/>
        <end position="261"/>
    </location>
</feature>
<dbReference type="InterPro" id="IPR052529">
    <property type="entry name" value="Bact_Transport_Assoc"/>
</dbReference>
<organism evidence="3 4">
    <name type="scientific">Kurthia zopfii</name>
    <dbReference type="NCBI Taxonomy" id="1650"/>
    <lineage>
        <taxon>Bacteria</taxon>
        <taxon>Bacillati</taxon>
        <taxon>Bacillota</taxon>
        <taxon>Bacilli</taxon>
        <taxon>Bacillales</taxon>
        <taxon>Caryophanaceae</taxon>
        <taxon>Kurthia</taxon>
    </lineage>
</organism>
<keyword evidence="1" id="KW-0812">Transmembrane</keyword>
<feature type="transmembrane region" description="Helical" evidence="1">
    <location>
        <begin position="58"/>
        <end position="79"/>
    </location>
</feature>
<evidence type="ECO:0000259" key="2">
    <source>
        <dbReference type="Pfam" id="PF04235"/>
    </source>
</evidence>